<evidence type="ECO:0000313" key="2">
    <source>
        <dbReference type="Proteomes" id="UP000789901"/>
    </source>
</evidence>
<sequence>MKDTIPFETMRKLLGKALTNNLEPLSDSSDLISEHIMEFLLFALPIAKHKNTRPVVAHSENLLFLISTKFIFL</sequence>
<protein>
    <submittedName>
        <fullName evidence="1">1027_t:CDS:1</fullName>
    </submittedName>
</protein>
<evidence type="ECO:0000313" key="1">
    <source>
        <dbReference type="EMBL" id="CAG8611023.1"/>
    </source>
</evidence>
<dbReference type="Proteomes" id="UP000789901">
    <property type="component" value="Unassembled WGS sequence"/>
</dbReference>
<keyword evidence="2" id="KW-1185">Reference proteome</keyword>
<name>A0ABN7UJA7_GIGMA</name>
<gene>
    <name evidence="1" type="ORF">GMARGA_LOCUS7357</name>
</gene>
<organism evidence="1 2">
    <name type="scientific">Gigaspora margarita</name>
    <dbReference type="NCBI Taxonomy" id="4874"/>
    <lineage>
        <taxon>Eukaryota</taxon>
        <taxon>Fungi</taxon>
        <taxon>Fungi incertae sedis</taxon>
        <taxon>Mucoromycota</taxon>
        <taxon>Glomeromycotina</taxon>
        <taxon>Glomeromycetes</taxon>
        <taxon>Diversisporales</taxon>
        <taxon>Gigasporaceae</taxon>
        <taxon>Gigaspora</taxon>
    </lineage>
</organism>
<dbReference type="EMBL" id="CAJVQB010003536">
    <property type="protein sequence ID" value="CAG8611023.1"/>
    <property type="molecule type" value="Genomic_DNA"/>
</dbReference>
<proteinExistence type="predicted"/>
<accession>A0ABN7UJA7</accession>
<comment type="caution">
    <text evidence="1">The sequence shown here is derived from an EMBL/GenBank/DDBJ whole genome shotgun (WGS) entry which is preliminary data.</text>
</comment>
<reference evidence="1 2" key="1">
    <citation type="submission" date="2021-06" db="EMBL/GenBank/DDBJ databases">
        <authorList>
            <person name="Kallberg Y."/>
            <person name="Tangrot J."/>
            <person name="Rosling A."/>
        </authorList>
    </citation>
    <scope>NUCLEOTIDE SEQUENCE [LARGE SCALE GENOMIC DNA]</scope>
    <source>
        <strain evidence="1 2">120-4 pot B 10/14</strain>
    </source>
</reference>